<evidence type="ECO:0008006" key="5">
    <source>
        <dbReference type="Google" id="ProtNLM"/>
    </source>
</evidence>
<proteinExistence type="predicted"/>
<feature type="transmembrane region" description="Helical" evidence="2">
    <location>
        <begin position="32"/>
        <end position="50"/>
    </location>
</feature>
<name>B8FGA9_DESAL</name>
<feature type="transmembrane region" description="Helical" evidence="2">
    <location>
        <begin position="56"/>
        <end position="74"/>
    </location>
</feature>
<reference evidence="3 4" key="1">
    <citation type="journal article" date="2012" name="Environ. Microbiol.">
        <title>The genome sequence of Desulfatibacillum alkenivorans AK-01: a blueprint for anaerobic alkane oxidation.</title>
        <authorList>
            <person name="Callaghan A.V."/>
            <person name="Morris B.E."/>
            <person name="Pereira I.A."/>
            <person name="McInerney M.J."/>
            <person name="Austin R.N."/>
            <person name="Groves J.T."/>
            <person name="Kukor J.J."/>
            <person name="Suflita J.M."/>
            <person name="Young L.Y."/>
            <person name="Zylstra G.J."/>
            <person name="Wawrik B."/>
        </authorList>
    </citation>
    <scope>NUCLEOTIDE SEQUENCE [LARGE SCALE GENOMIC DNA]</scope>
    <source>
        <strain evidence="3 4">AK-01</strain>
    </source>
</reference>
<dbReference type="eggNOG" id="COG1811">
    <property type="taxonomic scope" value="Bacteria"/>
</dbReference>
<dbReference type="Proteomes" id="UP000000739">
    <property type="component" value="Chromosome"/>
</dbReference>
<evidence type="ECO:0000313" key="4">
    <source>
        <dbReference type="Proteomes" id="UP000000739"/>
    </source>
</evidence>
<organism evidence="3 4">
    <name type="scientific">Desulfatibacillum aliphaticivorans</name>
    <dbReference type="NCBI Taxonomy" id="218208"/>
    <lineage>
        <taxon>Bacteria</taxon>
        <taxon>Pseudomonadati</taxon>
        <taxon>Thermodesulfobacteriota</taxon>
        <taxon>Desulfobacteria</taxon>
        <taxon>Desulfobacterales</taxon>
        <taxon>Desulfatibacillaceae</taxon>
        <taxon>Desulfatibacillum</taxon>
    </lineage>
</organism>
<feature type="coiled-coil region" evidence="1">
    <location>
        <begin position="64"/>
        <end position="91"/>
    </location>
</feature>
<keyword evidence="2" id="KW-0812">Transmembrane</keyword>
<keyword evidence="2" id="KW-1133">Transmembrane helix</keyword>
<keyword evidence="4" id="KW-1185">Reference proteome</keyword>
<evidence type="ECO:0000256" key="1">
    <source>
        <dbReference type="SAM" id="Coils"/>
    </source>
</evidence>
<dbReference type="Pfam" id="PF04474">
    <property type="entry name" value="DUF554"/>
    <property type="match status" value="1"/>
</dbReference>
<dbReference type="AlphaFoldDB" id="B8FGA9"/>
<dbReference type="PANTHER" id="PTHR36111:SF2">
    <property type="entry name" value="INNER MEMBRANE PROTEIN"/>
    <property type="match status" value="1"/>
</dbReference>
<protein>
    <recommendedName>
        <fullName evidence="5">DUF554 domain-containing protein</fullName>
    </recommendedName>
</protein>
<accession>B8FGA9</accession>
<dbReference type="RefSeq" id="WP_015946866.1">
    <property type="nucleotide sequence ID" value="NC_011768.1"/>
</dbReference>
<gene>
    <name evidence="3" type="ordered locus">Dalk_2095</name>
</gene>
<sequence length="225" mass="23151">MLGTIVNTGAILAGSLAGMAAGKRLPSRIKEILMQGMGLCIIYLGMSMALEGEKALLTVGAVLLGAVTGELMQIERLLEKLAEKLKNMMGSASPTFVEGFVTASVIYLVGAMMILGCIDDGVKNDPTLLFIKSILDGVGSLALASSLGIGVAFSALSVFVVQGALTLTASYMVFLTEPAVLAALTSVGGILVMGIGVTILDVKRIRTANLLPAIVYAVIGGMLWG</sequence>
<dbReference type="PANTHER" id="PTHR36111">
    <property type="entry name" value="INNER MEMBRANE PROTEIN-RELATED"/>
    <property type="match status" value="1"/>
</dbReference>
<feature type="transmembrane region" description="Helical" evidence="2">
    <location>
        <begin position="95"/>
        <end position="115"/>
    </location>
</feature>
<dbReference type="HOGENOM" id="CLU_091659_0_0_7"/>
<evidence type="ECO:0000256" key="2">
    <source>
        <dbReference type="SAM" id="Phobius"/>
    </source>
</evidence>
<feature type="transmembrane region" description="Helical" evidence="2">
    <location>
        <begin position="180"/>
        <end position="200"/>
    </location>
</feature>
<dbReference type="InterPro" id="IPR007563">
    <property type="entry name" value="DUF554"/>
</dbReference>
<keyword evidence="2" id="KW-0472">Membrane</keyword>
<dbReference type="KEGG" id="dal:Dalk_2095"/>
<feature type="transmembrane region" description="Helical" evidence="2">
    <location>
        <begin position="207"/>
        <end position="224"/>
    </location>
</feature>
<keyword evidence="1" id="KW-0175">Coiled coil</keyword>
<dbReference type="EMBL" id="CP001322">
    <property type="protein sequence ID" value="ACL03789.1"/>
    <property type="molecule type" value="Genomic_DNA"/>
</dbReference>
<evidence type="ECO:0000313" key="3">
    <source>
        <dbReference type="EMBL" id="ACL03789.1"/>
    </source>
</evidence>